<dbReference type="SUPFAM" id="SSF55895">
    <property type="entry name" value="Ribonuclease Rh-like"/>
    <property type="match status" value="1"/>
</dbReference>
<evidence type="ECO:0000256" key="1">
    <source>
        <dbReference type="ARBA" id="ARBA00007469"/>
    </source>
</evidence>
<dbReference type="GO" id="GO:0033897">
    <property type="term" value="F:ribonuclease T2 activity"/>
    <property type="evidence" value="ECO:0007669"/>
    <property type="project" value="InterPro"/>
</dbReference>
<dbReference type="Pfam" id="PF00445">
    <property type="entry name" value="Ribonuclease_T2"/>
    <property type="match status" value="1"/>
</dbReference>
<dbReference type="PANTHER" id="PTHR11240:SF22">
    <property type="entry name" value="RIBONUCLEASE T2"/>
    <property type="match status" value="1"/>
</dbReference>
<feature type="compositionally biased region" description="Polar residues" evidence="2">
    <location>
        <begin position="43"/>
        <end position="77"/>
    </location>
</feature>
<dbReference type="GO" id="GO:0003723">
    <property type="term" value="F:RNA binding"/>
    <property type="evidence" value="ECO:0007669"/>
    <property type="project" value="InterPro"/>
</dbReference>
<dbReference type="PROSITE" id="PS00531">
    <property type="entry name" value="RNASE_T2_2"/>
    <property type="match status" value="1"/>
</dbReference>
<proteinExistence type="inferred from homology"/>
<gene>
    <name evidence="3" type="primary">RNAseT2-like</name>
    <name evidence="3" type="ORF">CSKBV_25.3</name>
</gene>
<feature type="region of interest" description="Disordered" evidence="2">
    <location>
        <begin position="233"/>
        <end position="262"/>
    </location>
</feature>
<dbReference type="EMBL" id="HF562922">
    <property type="protein sequence ID" value="CCQ19217.1"/>
    <property type="molecule type" value="Genomic_DNA"/>
</dbReference>
<dbReference type="PROSITE" id="PS00530">
    <property type="entry name" value="RNASE_T2_1"/>
    <property type="match status" value="1"/>
</dbReference>
<feature type="region of interest" description="Disordered" evidence="2">
    <location>
        <begin position="24"/>
        <end position="108"/>
    </location>
</feature>
<sequence>MKCHKRLLVFLIFQALLIISEAGRNSKPKNPKFSLPGSGHGTRGTSPVRSNSGRVSPTQINGGNQFSSASHPNRSPVQPSPVGAPSRFNSQPPARLSLNRPQASGPLDWSKLRFPGTGSQVRPHHPGTGSQVRFQTPAIRPQIRPYNSETGAWFRFQTPGTAYSLGPHTPGTALPARPDHSGASALHAPQTPIHSPAGVSSIGYSQSLSNMNFPSLAPKPTDFGAEIGRLDRSSSASSSSLGYHSGSRSSISSIGSTKVEPVGLDAPRSTAVMKSVAHPKKCVDNTKTTPKIIAPAEHCFDYFNFAVSWNPGMAYKLWVTGYKIRTDRIRPSWVIHGLWPTMFARSQDPMPGCQRFDLTFNTYRFVNHKILGVLDNVWDTSLDKEWSNNKKFWEHEFYKHGSCASRSSVIKDDVDYFKRSLELHAQLDIGMTLSRSGIKVGAIMKLGNIINVIENKVGAKVKIDYVQNPQTGENYLAGLHICYDTLLRVMDCPNAYLSHERLQTDIRYLEQLPKV</sequence>
<accession>S0DH93</accession>
<protein>
    <submittedName>
        <fullName evidence="3">Uncharacterized protein</fullName>
    </submittedName>
</protein>
<dbReference type="InterPro" id="IPR001568">
    <property type="entry name" value="RNase_T2-like"/>
</dbReference>
<comment type="similarity">
    <text evidence="1">Belongs to the RNase T2 family.</text>
</comment>
<evidence type="ECO:0000313" key="3">
    <source>
        <dbReference type="EMBL" id="CCQ19217.1"/>
    </source>
</evidence>
<reference evidence="3" key="1">
    <citation type="journal article" date="2013" name="PLoS ONE">
        <title>Adaptive selection on bracovirus genomes drives the specialization of cotesia parasitoid wasps.</title>
        <authorList>
            <person name="Jancek S."/>
            <person name="Bezier A."/>
            <person name="Gayral P."/>
            <person name="Paillusson C."/>
            <person name="Kaiser L."/>
            <person name="Dupas S."/>
            <person name="Le Ru B.P."/>
            <person name="Barbe V."/>
            <person name="Periquet G."/>
            <person name="Drezen J.-M."/>
            <person name="Herniou E.A."/>
        </authorList>
    </citation>
    <scope>NUCLEOTIDE SEQUENCE</scope>
    <source>
        <strain evidence="3">Kitale</strain>
    </source>
</reference>
<dbReference type="PANTHER" id="PTHR11240">
    <property type="entry name" value="RIBONUCLEASE T2"/>
    <property type="match status" value="1"/>
</dbReference>
<name>S0DH93_9VIRU</name>
<dbReference type="InterPro" id="IPR018188">
    <property type="entry name" value="RNase_T2_His_AS_1"/>
</dbReference>
<feature type="region of interest" description="Disordered" evidence="2">
    <location>
        <begin position="180"/>
        <end position="199"/>
    </location>
</feature>
<dbReference type="InterPro" id="IPR036430">
    <property type="entry name" value="RNase_T2-like_sf"/>
</dbReference>
<feature type="compositionally biased region" description="Low complexity" evidence="2">
    <location>
        <begin position="233"/>
        <end position="256"/>
    </location>
</feature>
<dbReference type="Gene3D" id="3.90.730.10">
    <property type="entry name" value="Ribonuclease T2-like"/>
    <property type="match status" value="1"/>
</dbReference>
<evidence type="ECO:0000256" key="2">
    <source>
        <dbReference type="SAM" id="MobiDB-lite"/>
    </source>
</evidence>
<dbReference type="InterPro" id="IPR033130">
    <property type="entry name" value="RNase_T2_His_AS_2"/>
</dbReference>
<dbReference type="GO" id="GO:0006401">
    <property type="term" value="P:RNA catabolic process"/>
    <property type="evidence" value="ECO:0007669"/>
    <property type="project" value="UniProtKB-ARBA"/>
</dbReference>
<organism evidence="3">
    <name type="scientific">Cotesia sesamiae Kitale bracovirus</name>
    <dbReference type="NCBI Taxonomy" id="452648"/>
    <lineage>
        <taxon>Viruses</taxon>
        <taxon>Viruses incertae sedis</taxon>
        <taxon>Polydnaviriformidae</taxon>
        <taxon>Bracoviriform</taxon>
        <taxon>Cotesia sesamiae bracovirus</taxon>
    </lineage>
</organism>